<protein>
    <submittedName>
        <fullName evidence="1">ClpP/crotonase</fullName>
    </submittedName>
</protein>
<keyword evidence="2" id="KW-1185">Reference proteome</keyword>
<gene>
    <name evidence="1" type="ORF">F4820DRAFT_406610</name>
</gene>
<comment type="caution">
    <text evidence="1">The sequence shown here is derived from an EMBL/GenBank/DDBJ whole genome shotgun (WGS) entry which is preliminary data.</text>
</comment>
<reference evidence="1 2" key="1">
    <citation type="journal article" date="2022" name="New Phytol.">
        <title>Ecological generalism drives hyperdiversity of secondary metabolite gene clusters in xylarialean endophytes.</title>
        <authorList>
            <person name="Franco M.E.E."/>
            <person name="Wisecaver J.H."/>
            <person name="Arnold A.E."/>
            <person name="Ju Y.M."/>
            <person name="Slot J.C."/>
            <person name="Ahrendt S."/>
            <person name="Moore L.P."/>
            <person name="Eastman K.E."/>
            <person name="Scott K."/>
            <person name="Konkel Z."/>
            <person name="Mondo S.J."/>
            <person name="Kuo A."/>
            <person name="Hayes R.D."/>
            <person name="Haridas S."/>
            <person name="Andreopoulos B."/>
            <person name="Riley R."/>
            <person name="LaButti K."/>
            <person name="Pangilinan J."/>
            <person name="Lipzen A."/>
            <person name="Amirebrahimi M."/>
            <person name="Yan J."/>
            <person name="Adam C."/>
            <person name="Keymanesh K."/>
            <person name="Ng V."/>
            <person name="Louie K."/>
            <person name="Northen T."/>
            <person name="Drula E."/>
            <person name="Henrissat B."/>
            <person name="Hsieh H.M."/>
            <person name="Youens-Clark K."/>
            <person name="Lutzoni F."/>
            <person name="Miadlikowska J."/>
            <person name="Eastwood D.C."/>
            <person name="Hamelin R.C."/>
            <person name="Grigoriev I.V."/>
            <person name="U'Ren J.M."/>
        </authorList>
    </citation>
    <scope>NUCLEOTIDE SEQUENCE [LARGE SCALE GENOMIC DNA]</scope>
    <source>
        <strain evidence="1 2">CBS 119005</strain>
    </source>
</reference>
<dbReference type="Proteomes" id="UP001497700">
    <property type="component" value="Unassembled WGS sequence"/>
</dbReference>
<evidence type="ECO:0000313" key="2">
    <source>
        <dbReference type="Proteomes" id="UP001497700"/>
    </source>
</evidence>
<proteinExistence type="predicted"/>
<evidence type="ECO:0000313" key="1">
    <source>
        <dbReference type="EMBL" id="KAI4869444.1"/>
    </source>
</evidence>
<sequence>MGFLCSQYFRFISSLEMNTLQTLRPLASRFQPCTLPRTVRQFSATTARSYEYILTSEPKPGVGQVTLNRPKALNALCTPLIHELNQALGEFNTSDSVSVIILTGSEKAFAAGADIKEMAPLTFSEAYTTSFIESWSQLTTQIKKPIIAAVAGHALGGGCELAMMCDILYCTEMANFGQPEIKLGVIPGAGGSQRLTRAIGKSRAMELILTGRSLSGVDAAQWGLAARAFPSYEALMESTLKTAETIAGYSKVAILAAKEAVNKSQDLPLRDGVEYERRVFHSLFGSEDQKIGMKAFAEKKKPEWTHK</sequence>
<accession>A0ACB9ZE35</accession>
<name>A0ACB9ZE35_9PEZI</name>
<dbReference type="EMBL" id="MU393430">
    <property type="protein sequence ID" value="KAI4869444.1"/>
    <property type="molecule type" value="Genomic_DNA"/>
</dbReference>
<organism evidence="1 2">
    <name type="scientific">Hypoxylon rubiginosum</name>
    <dbReference type="NCBI Taxonomy" id="110542"/>
    <lineage>
        <taxon>Eukaryota</taxon>
        <taxon>Fungi</taxon>
        <taxon>Dikarya</taxon>
        <taxon>Ascomycota</taxon>
        <taxon>Pezizomycotina</taxon>
        <taxon>Sordariomycetes</taxon>
        <taxon>Xylariomycetidae</taxon>
        <taxon>Xylariales</taxon>
        <taxon>Hypoxylaceae</taxon>
        <taxon>Hypoxylon</taxon>
    </lineage>
</organism>